<reference evidence="2" key="1">
    <citation type="submission" date="2022-11" db="UniProtKB">
        <authorList>
            <consortium name="WormBaseParasite"/>
        </authorList>
    </citation>
    <scope>IDENTIFICATION</scope>
</reference>
<evidence type="ECO:0000313" key="1">
    <source>
        <dbReference type="Proteomes" id="UP000887576"/>
    </source>
</evidence>
<accession>A0AC34R9G0</accession>
<proteinExistence type="predicted"/>
<organism evidence="1 2">
    <name type="scientific">Panagrolaimus sp. JU765</name>
    <dbReference type="NCBI Taxonomy" id="591449"/>
    <lineage>
        <taxon>Eukaryota</taxon>
        <taxon>Metazoa</taxon>
        <taxon>Ecdysozoa</taxon>
        <taxon>Nematoda</taxon>
        <taxon>Chromadorea</taxon>
        <taxon>Rhabditida</taxon>
        <taxon>Tylenchina</taxon>
        <taxon>Panagrolaimomorpha</taxon>
        <taxon>Panagrolaimoidea</taxon>
        <taxon>Panagrolaimidae</taxon>
        <taxon>Panagrolaimus</taxon>
    </lineage>
</organism>
<name>A0AC34R9G0_9BILA</name>
<sequence>MVNRAFGNRIRAREFFDNFERLAIEGRNQELQPAMSDIGHHTGRSHVSEESPGPSRNFACKNCGNNAEIQRLVEQISSMYMDEECSDVTLIVEGTMFPAHRSILAARSIYFKAMFFGGMRESREKSVELQETPVQAFRLLLLLKYIYTGTLQLQAIKIDLVFDILGLVHKYGFIELEQTVSDYLQTICNAENVCLIFSVSQLYSMKSLASFCLDYVDNYAAEVIKQPNFCQLSAVALEQIISRDSFCAPEIDIFKAVTRWMESNPEESTQFGHLIFYIRLSLIKLEDLLNIIRPSGLIPADVLLDAINDQTKKKSTDLVYRGFLTPNTNVISSTNGASVISGDVPSYELEKGTIKHTIGERDPGIVIQLGKPYIINNIKVQLADRDQRSFSYFVEVSMDQKDWVRVIDHTKYLCRHKQNLLFPKRVVKFIRICGTSYGALQSNTFQISNIEAMYSPDVFDIDPSTTLQIPRRNIATIKDNALVIEGVSRCRNALLNGDTKNYDWDNGYTCHQLGSGNITVQLPQPYLIDSIGLLLWDCDDRTYSYFIEVSVDQTNWTKVVSEEKVSSWRKVFFDLQPVVFIKIVGTYNSANEVFHCVHFECPAVFEDASEVASTSSSTKQFPEIGEQVLAGDEIQGIFNE</sequence>
<evidence type="ECO:0000313" key="2">
    <source>
        <dbReference type="WBParaSite" id="JU765_v2.g4605.t2"/>
    </source>
</evidence>
<dbReference type="Proteomes" id="UP000887576">
    <property type="component" value="Unplaced"/>
</dbReference>
<dbReference type="WBParaSite" id="JU765_v2.g4605.t2">
    <property type="protein sequence ID" value="JU765_v2.g4605.t2"/>
    <property type="gene ID" value="JU765_v2.g4605"/>
</dbReference>
<protein>
    <submittedName>
        <fullName evidence="2">BTB domain-containing protein</fullName>
    </submittedName>
</protein>